<feature type="transmembrane region" description="Helical" evidence="7">
    <location>
        <begin position="70"/>
        <end position="88"/>
    </location>
</feature>
<accession>A0A382FJX5</accession>
<dbReference type="PROSITE" id="PS51846">
    <property type="entry name" value="CNNM"/>
    <property type="match status" value="1"/>
</dbReference>
<keyword evidence="4 7" id="KW-1133">Transmembrane helix</keyword>
<dbReference type="CDD" id="cd04590">
    <property type="entry name" value="CBS_pair_CorC_HlyC_assoc"/>
    <property type="match status" value="1"/>
</dbReference>
<feature type="domain" description="CNNM transmembrane" evidence="9">
    <location>
        <begin position="1"/>
        <end position="189"/>
    </location>
</feature>
<dbReference type="SMART" id="SM01091">
    <property type="entry name" value="CorC_HlyC"/>
    <property type="match status" value="1"/>
</dbReference>
<sequence>MDNSDLINISLLILFLILSAFFSASETAFIGLQRVRIIHLVKTRITGAQKVLDLSQDYERFLSTVLLGNNLVNTAVAALGTALVIKWMDNRNMSVLISTLAVTILLLLFSELLPKGFAARNSEKVAFFVVKPLHFVEIILFPFAKVLQYLMRILSAIGGESSTHRLVSEQEIRSLISLGKEEGVVDVEEANMLEKIFHFGDLRVSEIMTPRPELIWIEKDTTLSEFLKIYDKNPHTRFPVFHDSVDNVIGLLSVKDIVQALSRGRLKHADSITNLLRSVNFVPESKGIGRLFSELRTQGISLVMVVDEYGGIAGLITLKQLLEVIVGPVLEDGDPSEEPFVTVDEVTFLMDPAISVSDATDLLSTTFPDGNYQTLAGFILEQLGRIPEEGDHLDYQNLRLSITEMSGVKIKKVQAKIIAGVTGPSSS</sequence>
<protein>
    <recommendedName>
        <fullName evidence="11">HlyC/CorC family transporter</fullName>
    </recommendedName>
</protein>
<dbReference type="Pfam" id="PF00571">
    <property type="entry name" value="CBS"/>
    <property type="match status" value="2"/>
</dbReference>
<keyword evidence="3" id="KW-0677">Repeat</keyword>
<dbReference type="InterPro" id="IPR036318">
    <property type="entry name" value="FAD-bd_PCMH-like_sf"/>
</dbReference>
<name>A0A382FJX5_9ZZZZ</name>
<gene>
    <name evidence="10" type="ORF">METZ01_LOCUS216164</name>
</gene>
<proteinExistence type="predicted"/>
<comment type="subcellular location">
    <subcellularLocation>
        <location evidence="1">Membrane</location>
        <topology evidence="1">Multi-pass membrane protein</topology>
    </subcellularLocation>
</comment>
<evidence type="ECO:0000259" key="8">
    <source>
        <dbReference type="PROSITE" id="PS51371"/>
    </source>
</evidence>
<feature type="domain" description="CBS" evidence="8">
    <location>
        <begin position="208"/>
        <end position="271"/>
    </location>
</feature>
<dbReference type="InterPro" id="IPR044751">
    <property type="entry name" value="Ion_transp-like_CBS"/>
</dbReference>
<dbReference type="Pfam" id="PF01595">
    <property type="entry name" value="CNNM"/>
    <property type="match status" value="1"/>
</dbReference>
<dbReference type="InterPro" id="IPR046342">
    <property type="entry name" value="CBS_dom_sf"/>
</dbReference>
<evidence type="ECO:0000256" key="7">
    <source>
        <dbReference type="SAM" id="Phobius"/>
    </source>
</evidence>
<dbReference type="Gene3D" id="3.10.580.10">
    <property type="entry name" value="CBS-domain"/>
    <property type="match status" value="1"/>
</dbReference>
<dbReference type="GO" id="GO:0050660">
    <property type="term" value="F:flavin adenine dinucleotide binding"/>
    <property type="evidence" value="ECO:0007669"/>
    <property type="project" value="InterPro"/>
</dbReference>
<keyword evidence="2 7" id="KW-0812">Transmembrane</keyword>
<evidence type="ECO:0000256" key="3">
    <source>
        <dbReference type="ARBA" id="ARBA00022737"/>
    </source>
</evidence>
<dbReference type="SMART" id="SM00116">
    <property type="entry name" value="CBS"/>
    <property type="match status" value="2"/>
</dbReference>
<feature type="domain" description="CBS" evidence="8">
    <location>
        <begin position="275"/>
        <end position="331"/>
    </location>
</feature>
<dbReference type="Gene3D" id="3.30.465.10">
    <property type="match status" value="1"/>
</dbReference>
<organism evidence="10">
    <name type="scientific">marine metagenome</name>
    <dbReference type="NCBI Taxonomy" id="408172"/>
    <lineage>
        <taxon>unclassified sequences</taxon>
        <taxon>metagenomes</taxon>
        <taxon>ecological metagenomes</taxon>
    </lineage>
</organism>
<dbReference type="InterPro" id="IPR005170">
    <property type="entry name" value="Transptr-assoc_dom"/>
</dbReference>
<feature type="transmembrane region" description="Helical" evidence="7">
    <location>
        <begin position="6"/>
        <end position="32"/>
    </location>
</feature>
<evidence type="ECO:0000256" key="2">
    <source>
        <dbReference type="ARBA" id="ARBA00022692"/>
    </source>
</evidence>
<reference evidence="10" key="1">
    <citation type="submission" date="2018-05" db="EMBL/GenBank/DDBJ databases">
        <authorList>
            <person name="Lanie J.A."/>
            <person name="Ng W.-L."/>
            <person name="Kazmierczak K.M."/>
            <person name="Andrzejewski T.M."/>
            <person name="Davidsen T.M."/>
            <person name="Wayne K.J."/>
            <person name="Tettelin H."/>
            <person name="Glass J.I."/>
            <person name="Rusch D."/>
            <person name="Podicherti R."/>
            <person name="Tsui H.-C.T."/>
            <person name="Winkler M.E."/>
        </authorList>
    </citation>
    <scope>NUCLEOTIDE SEQUENCE</scope>
</reference>
<dbReference type="PANTHER" id="PTHR22777">
    <property type="entry name" value="HEMOLYSIN-RELATED"/>
    <property type="match status" value="1"/>
</dbReference>
<dbReference type="AlphaFoldDB" id="A0A382FJX5"/>
<keyword evidence="6 7" id="KW-0472">Membrane</keyword>
<evidence type="ECO:0000313" key="10">
    <source>
        <dbReference type="EMBL" id="SVB63310.1"/>
    </source>
</evidence>
<evidence type="ECO:0008006" key="11">
    <source>
        <dbReference type="Google" id="ProtNLM"/>
    </source>
</evidence>
<dbReference type="InterPro" id="IPR002550">
    <property type="entry name" value="CNNM"/>
</dbReference>
<dbReference type="Pfam" id="PF03471">
    <property type="entry name" value="CorC_HlyC"/>
    <property type="match status" value="1"/>
</dbReference>
<keyword evidence="5" id="KW-0129">CBS domain</keyword>
<dbReference type="GO" id="GO:0005886">
    <property type="term" value="C:plasma membrane"/>
    <property type="evidence" value="ECO:0007669"/>
    <property type="project" value="TreeGrafter"/>
</dbReference>
<evidence type="ECO:0000259" key="9">
    <source>
        <dbReference type="PROSITE" id="PS51846"/>
    </source>
</evidence>
<evidence type="ECO:0000256" key="1">
    <source>
        <dbReference type="ARBA" id="ARBA00004141"/>
    </source>
</evidence>
<evidence type="ECO:0000256" key="4">
    <source>
        <dbReference type="ARBA" id="ARBA00022989"/>
    </source>
</evidence>
<dbReference type="EMBL" id="UINC01050400">
    <property type="protein sequence ID" value="SVB63310.1"/>
    <property type="molecule type" value="Genomic_DNA"/>
</dbReference>
<dbReference type="SUPFAM" id="SSF54631">
    <property type="entry name" value="CBS-domain pair"/>
    <property type="match status" value="1"/>
</dbReference>
<dbReference type="InterPro" id="IPR000644">
    <property type="entry name" value="CBS_dom"/>
</dbReference>
<evidence type="ECO:0000256" key="6">
    <source>
        <dbReference type="ARBA" id="ARBA00023136"/>
    </source>
</evidence>
<dbReference type="PROSITE" id="PS51371">
    <property type="entry name" value="CBS"/>
    <property type="match status" value="2"/>
</dbReference>
<feature type="transmembrane region" description="Helical" evidence="7">
    <location>
        <begin position="125"/>
        <end position="144"/>
    </location>
</feature>
<evidence type="ECO:0000256" key="5">
    <source>
        <dbReference type="ARBA" id="ARBA00023122"/>
    </source>
</evidence>
<dbReference type="InterPro" id="IPR016169">
    <property type="entry name" value="FAD-bd_PCMH_sub2"/>
</dbReference>
<feature type="transmembrane region" description="Helical" evidence="7">
    <location>
        <begin position="94"/>
        <end position="113"/>
    </location>
</feature>
<dbReference type="SUPFAM" id="SSF56176">
    <property type="entry name" value="FAD-binding/transporter-associated domain-like"/>
    <property type="match status" value="1"/>
</dbReference>
<dbReference type="PANTHER" id="PTHR22777:SF17">
    <property type="entry name" value="UPF0053 PROTEIN SLL0260"/>
    <property type="match status" value="1"/>
</dbReference>